<dbReference type="SUPFAM" id="SSF56219">
    <property type="entry name" value="DNase I-like"/>
    <property type="match status" value="1"/>
</dbReference>
<dbReference type="OrthoDB" id="416454at2759"/>
<comment type="caution">
    <text evidence="3">The sequence shown here is derived from an EMBL/GenBank/DDBJ whole genome shotgun (WGS) entry which is preliminary data.</text>
</comment>
<dbReference type="InterPro" id="IPR036691">
    <property type="entry name" value="Endo/exonu/phosph_ase_sf"/>
</dbReference>
<keyword evidence="3" id="KW-0548">Nucleotidyltransferase</keyword>
<sequence>MFSDFFKTLGNRFIAGGDWNAKHSHWGSRITNTLIKSSLDGSSDHTPVILILSPIAIPHDSGTDYLHNSKTDWDCFREYLESNIDLKLSLKTNEEVDNASLYITNLIQLSHRASDKTKLNRAIKELKNLLAETTNDMIKKRLEKMSPNGHGAYNLWKATKSLPQPQQCSPPIRSGSTWARTDQEKSEAFAIHLSSVFKPNDADTPEDPEIEAILKQDLQMCLPLRHTTPKELTKIISKMNPNKSPGFDLITPRLLKELPRKCLVFLTILFNATFRTSHVPTLWKTSQIVMIHKPGKPPNEASSYRPISLTPVLSKLWERIVLERLSPCLEINYVIPDHQYGFRKHHSTIEQVHRVYSTIRQCLEQKEYCSAAFLDVQQAFDRVWHKGLLCKIKKILPHSYYLLMSSYLCDRTFQVKLRDARSSLYTCLAGVPQGSVLGPVLYNIFTSDLPQSPKVAVATFADDAAFLACSRDPKQASTLLQSQLNITHDWLTKWRIKASAQNRIISRLRLDLKLAPQST</sequence>
<evidence type="ECO:0000313" key="4">
    <source>
        <dbReference type="Proteomes" id="UP000299102"/>
    </source>
</evidence>
<evidence type="ECO:0000313" key="3">
    <source>
        <dbReference type="EMBL" id="GBP35810.1"/>
    </source>
</evidence>
<dbReference type="InterPro" id="IPR000477">
    <property type="entry name" value="RT_dom"/>
</dbReference>
<protein>
    <submittedName>
        <fullName evidence="3">Probable RNA-directed DNA polymerase from transposon BS</fullName>
    </submittedName>
</protein>
<organism evidence="3 4">
    <name type="scientific">Eumeta variegata</name>
    <name type="common">Bagworm moth</name>
    <name type="synonym">Eumeta japonica</name>
    <dbReference type="NCBI Taxonomy" id="151549"/>
    <lineage>
        <taxon>Eukaryota</taxon>
        <taxon>Metazoa</taxon>
        <taxon>Ecdysozoa</taxon>
        <taxon>Arthropoda</taxon>
        <taxon>Hexapoda</taxon>
        <taxon>Insecta</taxon>
        <taxon>Pterygota</taxon>
        <taxon>Neoptera</taxon>
        <taxon>Endopterygota</taxon>
        <taxon>Lepidoptera</taxon>
        <taxon>Glossata</taxon>
        <taxon>Ditrysia</taxon>
        <taxon>Tineoidea</taxon>
        <taxon>Psychidae</taxon>
        <taxon>Oiketicinae</taxon>
        <taxon>Eumeta</taxon>
    </lineage>
</organism>
<dbReference type="STRING" id="151549.A0A4C1VBB5"/>
<keyword evidence="3" id="KW-0808">Transferase</keyword>
<keyword evidence="4" id="KW-1185">Reference proteome</keyword>
<dbReference type="SUPFAM" id="SSF56672">
    <property type="entry name" value="DNA/RNA polymerases"/>
    <property type="match status" value="1"/>
</dbReference>
<dbReference type="EMBL" id="BGZK01000309">
    <property type="protein sequence ID" value="GBP35810.1"/>
    <property type="molecule type" value="Genomic_DNA"/>
</dbReference>
<dbReference type="Proteomes" id="UP000299102">
    <property type="component" value="Unassembled WGS sequence"/>
</dbReference>
<reference evidence="3 4" key="1">
    <citation type="journal article" date="2019" name="Commun. Biol.">
        <title>The bagworm genome reveals a unique fibroin gene that provides high tensile strength.</title>
        <authorList>
            <person name="Kono N."/>
            <person name="Nakamura H."/>
            <person name="Ohtoshi R."/>
            <person name="Tomita M."/>
            <person name="Numata K."/>
            <person name="Arakawa K."/>
        </authorList>
    </citation>
    <scope>NUCLEOTIDE SEQUENCE [LARGE SCALE GENOMIC DNA]</scope>
</reference>
<name>A0A4C1VBB5_EUMVA</name>
<dbReference type="Pfam" id="PF00078">
    <property type="entry name" value="RVT_1"/>
    <property type="match status" value="1"/>
</dbReference>
<feature type="domain" description="Reverse transcriptase" evidence="2">
    <location>
        <begin position="272"/>
        <end position="519"/>
    </location>
</feature>
<gene>
    <name evidence="3" type="primary">RTase</name>
    <name evidence="3" type="ORF">EVAR_20666_1</name>
</gene>
<dbReference type="AlphaFoldDB" id="A0A4C1VBB5"/>
<dbReference type="GO" id="GO:0003964">
    <property type="term" value="F:RNA-directed DNA polymerase activity"/>
    <property type="evidence" value="ECO:0007669"/>
    <property type="project" value="UniProtKB-KW"/>
</dbReference>
<dbReference type="PROSITE" id="PS50878">
    <property type="entry name" value="RT_POL"/>
    <property type="match status" value="1"/>
</dbReference>
<keyword evidence="1" id="KW-0175">Coiled coil</keyword>
<dbReference type="PANTHER" id="PTHR19446">
    <property type="entry name" value="REVERSE TRANSCRIPTASES"/>
    <property type="match status" value="1"/>
</dbReference>
<evidence type="ECO:0000259" key="2">
    <source>
        <dbReference type="PROSITE" id="PS50878"/>
    </source>
</evidence>
<keyword evidence="3" id="KW-0695">RNA-directed DNA polymerase</keyword>
<evidence type="ECO:0000256" key="1">
    <source>
        <dbReference type="SAM" id="Coils"/>
    </source>
</evidence>
<accession>A0A4C1VBB5</accession>
<dbReference type="InterPro" id="IPR043502">
    <property type="entry name" value="DNA/RNA_pol_sf"/>
</dbReference>
<dbReference type="CDD" id="cd01650">
    <property type="entry name" value="RT_nLTR_like"/>
    <property type="match status" value="1"/>
</dbReference>
<feature type="coiled-coil region" evidence="1">
    <location>
        <begin position="112"/>
        <end position="143"/>
    </location>
</feature>
<proteinExistence type="predicted"/>